<dbReference type="EMBL" id="CP042218">
    <property type="protein sequence ID" value="QDW66309.1"/>
    <property type="molecule type" value="Genomic_DNA"/>
</dbReference>
<keyword evidence="7 8" id="KW-0472">Membrane</keyword>
<keyword evidence="2" id="KW-0813">Transport</keyword>
<feature type="transmembrane region" description="Helical" evidence="8">
    <location>
        <begin position="528"/>
        <end position="549"/>
    </location>
</feature>
<feature type="transmembrane region" description="Helical" evidence="8">
    <location>
        <begin position="962"/>
        <end position="981"/>
    </location>
</feature>
<organism evidence="9 10">
    <name type="scientific">Luteimonas granuli</name>
    <dbReference type="NCBI Taxonomy" id="1176533"/>
    <lineage>
        <taxon>Bacteria</taxon>
        <taxon>Pseudomonadati</taxon>
        <taxon>Pseudomonadota</taxon>
        <taxon>Gammaproteobacteria</taxon>
        <taxon>Lysobacterales</taxon>
        <taxon>Lysobacteraceae</taxon>
        <taxon>Luteimonas</taxon>
    </lineage>
</organism>
<dbReference type="InterPro" id="IPR001036">
    <property type="entry name" value="Acrflvin-R"/>
</dbReference>
<dbReference type="OrthoDB" id="9757904at2"/>
<keyword evidence="4" id="KW-0997">Cell inner membrane</keyword>
<dbReference type="FunFam" id="1.20.1640.10:FF:000001">
    <property type="entry name" value="Efflux pump membrane transporter"/>
    <property type="match status" value="1"/>
</dbReference>
<keyword evidence="5 8" id="KW-0812">Transmembrane</keyword>
<evidence type="ECO:0000256" key="8">
    <source>
        <dbReference type="SAM" id="Phobius"/>
    </source>
</evidence>
<comment type="subcellular location">
    <subcellularLocation>
        <location evidence="1">Cell inner membrane</location>
        <topology evidence="1">Multi-pass membrane protein</topology>
    </subcellularLocation>
</comment>
<dbReference type="GO" id="GO:0005886">
    <property type="term" value="C:plasma membrane"/>
    <property type="evidence" value="ECO:0007669"/>
    <property type="project" value="UniProtKB-SubCell"/>
</dbReference>
<dbReference type="SUPFAM" id="SSF82866">
    <property type="entry name" value="Multidrug efflux transporter AcrB transmembrane domain"/>
    <property type="match status" value="2"/>
</dbReference>
<gene>
    <name evidence="9" type="ORF">FPZ22_04870</name>
</gene>
<sequence length="1047" mass="112644">MILSDLSIRRPVFATVMSLLLMVVGVMAFTRLTVRELPAIDPPIVSVDVSYPGASATVVETRITQVLEDALSGIEGIETLQSRSRNGRSSVTLEFTLNRDIEAAANDVRDAIGGVADRLPDEARAPEIEKADSDSDTIIWLNMSSATMDTLQLSDYADRYVVDRLSSLDGVAQVRIGGRQRYAMRVWLDSAAMAARGIAPNDIEAALRAENVELPAGRIESGSRDFTLRVERSYVEPTDFEAMPLRKGADGYVVRLGDVAEVELASAERRAYYQSNGQPNIGLGIVKTSTANALDVTRAAREAAVEIQKSLPEGTNIFVAFDDTVFIEASIERVYWTLIEAMALVLVVIWLFLGSFRAALIPAVTVPVCLLAAFIPLLLFGYSINLLTLLALVLAIGLVVDDAIVVLENIQRRVDLGEPRLVASVRGTKQVAFAVIATTTVLVAVFLPVGFMEGNTGRLFRELSVALAGAVALSAFVALTLTPMMASKMVRPHTEEKSNPVNRWFNARLASVTAAYGRSVSGIAARPAWQVLAGVLLVMAVSLAAAWGLSRLVPSELAPAEDRGSFFVSLVGPEGAGFDYTVQQVREVEKIFARRVAEEDSPIRRYNTRAPGGWGASEEMHTGNVIVFLEDWDKREQSTAEVADSLRSELGTLSGVQAQPRVGGGLVGSRGQPIQMVLGGPEYREIAAWRDLVMQRMEAHPGFFSVDSDYKETRPQMRVEIDRARASDLGVSVSDIGRALETMMGSRRVTTFVQDGEEYDVLVQAGRSGRAEPADLAAIEVRARSGELVPLSNLVTLTEVAEAGSLNRFDRLRAITISAGLAPGYPMGDALAFLEDVVRTELPDYAQVGWKGESREFRKAGGAVLLTFAMALLVVYLVMAAQFESFVHPFVIMLTVPLAVLGALIGLAVTGGTINLFSQIGVVMLVGLAAKNGILIVEFANQLRDEGRGVTEAIVESATVRLRPILMTSIATVAGALPLVLAGGPGSASRATIGVVIIAGVAFSTLLSLFVVPAFYRLFAPWTRSPLAVARELEKQQREVPSVGGHA</sequence>
<dbReference type="AlphaFoldDB" id="A0A518N337"/>
<keyword evidence="6 8" id="KW-1133">Transmembrane helix</keyword>
<evidence type="ECO:0000256" key="3">
    <source>
        <dbReference type="ARBA" id="ARBA00022475"/>
    </source>
</evidence>
<dbReference type="KEGG" id="lug:FPZ22_04870"/>
<keyword evidence="3" id="KW-1003">Cell membrane</keyword>
<dbReference type="InterPro" id="IPR027463">
    <property type="entry name" value="AcrB_DN_DC_subdom"/>
</dbReference>
<feature type="transmembrane region" description="Helical" evidence="8">
    <location>
        <begin position="386"/>
        <end position="410"/>
    </location>
</feature>
<protein>
    <submittedName>
        <fullName evidence="9">Efflux RND transporter permease subunit</fullName>
    </submittedName>
</protein>
<dbReference type="SUPFAM" id="SSF82693">
    <property type="entry name" value="Multidrug efflux transporter AcrB pore domain, PN1, PN2, PC1 and PC2 subdomains"/>
    <property type="match status" value="3"/>
</dbReference>
<feature type="transmembrane region" description="Helical" evidence="8">
    <location>
        <begin position="916"/>
        <end position="941"/>
    </location>
</feature>
<evidence type="ECO:0000313" key="9">
    <source>
        <dbReference type="EMBL" id="QDW66309.1"/>
    </source>
</evidence>
<dbReference type="Gene3D" id="3.30.70.1320">
    <property type="entry name" value="Multidrug efflux transporter AcrB pore domain like"/>
    <property type="match status" value="1"/>
</dbReference>
<dbReference type="RefSeq" id="WP_144890932.1">
    <property type="nucleotide sequence ID" value="NZ_CP042218.1"/>
</dbReference>
<accession>A0A518N337</accession>
<feature type="transmembrane region" description="Helical" evidence="8">
    <location>
        <begin position="890"/>
        <end position="910"/>
    </location>
</feature>
<dbReference type="Gene3D" id="3.30.2090.10">
    <property type="entry name" value="Multidrug efflux transporter AcrB TolC docking domain, DN and DC subdomains"/>
    <property type="match status" value="2"/>
</dbReference>
<feature type="transmembrane region" description="Helical" evidence="8">
    <location>
        <begin position="431"/>
        <end position="451"/>
    </location>
</feature>
<evidence type="ECO:0000256" key="5">
    <source>
        <dbReference type="ARBA" id="ARBA00022692"/>
    </source>
</evidence>
<proteinExistence type="predicted"/>
<evidence type="ECO:0000256" key="7">
    <source>
        <dbReference type="ARBA" id="ARBA00023136"/>
    </source>
</evidence>
<feature type="transmembrane region" description="Helical" evidence="8">
    <location>
        <begin position="360"/>
        <end position="380"/>
    </location>
</feature>
<dbReference type="GO" id="GO:0042910">
    <property type="term" value="F:xenobiotic transmembrane transporter activity"/>
    <property type="evidence" value="ECO:0007669"/>
    <property type="project" value="TreeGrafter"/>
</dbReference>
<evidence type="ECO:0000256" key="4">
    <source>
        <dbReference type="ARBA" id="ARBA00022519"/>
    </source>
</evidence>
<dbReference type="Gene3D" id="1.20.1640.10">
    <property type="entry name" value="Multidrug efflux transporter AcrB transmembrane domain"/>
    <property type="match status" value="2"/>
</dbReference>
<evidence type="ECO:0000256" key="2">
    <source>
        <dbReference type="ARBA" id="ARBA00022448"/>
    </source>
</evidence>
<dbReference type="PANTHER" id="PTHR32063:SF14">
    <property type="entry name" value="BLL4319 PROTEIN"/>
    <property type="match status" value="1"/>
</dbReference>
<feature type="transmembrane region" description="Helical" evidence="8">
    <location>
        <begin position="993"/>
        <end position="1016"/>
    </location>
</feature>
<feature type="transmembrane region" description="Helical" evidence="8">
    <location>
        <begin position="334"/>
        <end position="353"/>
    </location>
</feature>
<evidence type="ECO:0000256" key="1">
    <source>
        <dbReference type="ARBA" id="ARBA00004429"/>
    </source>
</evidence>
<dbReference type="Proteomes" id="UP000316584">
    <property type="component" value="Chromosome"/>
</dbReference>
<evidence type="ECO:0000256" key="6">
    <source>
        <dbReference type="ARBA" id="ARBA00022989"/>
    </source>
</evidence>
<dbReference type="PRINTS" id="PR00702">
    <property type="entry name" value="ACRIFLAVINRP"/>
</dbReference>
<dbReference type="Gene3D" id="3.30.70.1430">
    <property type="entry name" value="Multidrug efflux transporter AcrB pore domain"/>
    <property type="match status" value="2"/>
</dbReference>
<reference evidence="9 10" key="1">
    <citation type="submission" date="2019-07" db="EMBL/GenBank/DDBJ databases">
        <title>Full genome sequence of Luteimonas sp. Gr-4.</title>
        <authorList>
            <person name="Im W.-T."/>
        </authorList>
    </citation>
    <scope>NUCLEOTIDE SEQUENCE [LARGE SCALE GENOMIC DNA]</scope>
    <source>
        <strain evidence="9 10">Gr-4</strain>
    </source>
</reference>
<name>A0A518N337_9GAMM</name>
<dbReference type="Gene3D" id="3.30.70.1440">
    <property type="entry name" value="Multidrug efflux transporter AcrB pore domain"/>
    <property type="match status" value="1"/>
</dbReference>
<dbReference type="Pfam" id="PF00873">
    <property type="entry name" value="ACR_tran"/>
    <property type="match status" value="1"/>
</dbReference>
<evidence type="ECO:0000313" key="10">
    <source>
        <dbReference type="Proteomes" id="UP000316584"/>
    </source>
</evidence>
<dbReference type="PANTHER" id="PTHR32063">
    <property type="match status" value="1"/>
</dbReference>
<feature type="transmembrane region" description="Helical" evidence="8">
    <location>
        <begin position="463"/>
        <end position="481"/>
    </location>
</feature>
<keyword evidence="10" id="KW-1185">Reference proteome</keyword>
<feature type="transmembrane region" description="Helical" evidence="8">
    <location>
        <begin position="860"/>
        <end position="878"/>
    </location>
</feature>
<dbReference type="SUPFAM" id="SSF82714">
    <property type="entry name" value="Multidrug efflux transporter AcrB TolC docking domain, DN and DC subdomains"/>
    <property type="match status" value="2"/>
</dbReference>
<feature type="transmembrane region" description="Helical" evidence="8">
    <location>
        <begin position="12"/>
        <end position="34"/>
    </location>
</feature>